<protein>
    <submittedName>
        <fullName evidence="1">Uncharacterized protein</fullName>
    </submittedName>
</protein>
<sequence>MRGSLSNTYVLSLFLCLVAVCRAQYIGSQYMNVKLGYIVDESQVQGTFGFGKVYKAFKVGANLNYRNLNRDLVKANTVTVGPELAYYALKGRKFSLLGIAAGTIGYQKAKAKSDLVYLAKSKAFVYGYEVGIRPEMLLSPKVALFAEYRFEMLFNSILRNNNHVGLGCVIYL</sequence>
<dbReference type="EMBL" id="VYQC01000011">
    <property type="protein sequence ID" value="KAA9043764.1"/>
    <property type="molecule type" value="Genomic_DNA"/>
</dbReference>
<gene>
    <name evidence="1" type="ORF">F6S82_17945</name>
</gene>
<reference evidence="2" key="1">
    <citation type="journal article" date="2018" name="J. Anim. Genet.">
        <title>Acquired interbacterial defense systems protect against interspecies antagonism in the human gut microbiome.</title>
        <authorList>
            <person name="Ross B.D."/>
            <person name="Verster A.J."/>
            <person name="Radey M.C."/>
            <person name="Schmidtke D.T."/>
            <person name="Pope C.E."/>
            <person name="Hoffman L.R."/>
            <person name="Hajjar A."/>
            <person name="Peterson S.B."/>
            <person name="Borenstein E."/>
            <person name="Mougous J."/>
        </authorList>
    </citation>
    <scope>NUCLEOTIDE SEQUENCE [LARGE SCALE GENOMIC DNA]</scope>
    <source>
        <strain evidence="2">H204</strain>
    </source>
</reference>
<evidence type="ECO:0000313" key="2">
    <source>
        <dbReference type="Proteomes" id="UP000327007"/>
    </source>
</evidence>
<comment type="caution">
    <text evidence="1">The sequence shown here is derived from an EMBL/GenBank/DDBJ whole genome shotgun (WGS) entry which is preliminary data.</text>
</comment>
<evidence type="ECO:0000313" key="1">
    <source>
        <dbReference type="EMBL" id="KAA9043764.1"/>
    </source>
</evidence>
<dbReference type="Proteomes" id="UP000327007">
    <property type="component" value="Unassembled WGS sequence"/>
</dbReference>
<dbReference type="AlphaFoldDB" id="A0AAI9RZC5"/>
<name>A0AAI9RZC5_9BACE</name>
<proteinExistence type="predicted"/>
<accession>A0AAI9RZC5</accession>
<organism evidence="1 2">
    <name type="scientific">Bacteroides xylanisolvens</name>
    <dbReference type="NCBI Taxonomy" id="371601"/>
    <lineage>
        <taxon>Bacteria</taxon>
        <taxon>Pseudomonadati</taxon>
        <taxon>Bacteroidota</taxon>
        <taxon>Bacteroidia</taxon>
        <taxon>Bacteroidales</taxon>
        <taxon>Bacteroidaceae</taxon>
        <taxon>Bacteroides</taxon>
    </lineage>
</organism>